<dbReference type="SUPFAM" id="SSF46785">
    <property type="entry name" value="Winged helix' DNA-binding domain"/>
    <property type="match status" value="1"/>
</dbReference>
<keyword evidence="2" id="KW-0238">DNA-binding</keyword>
<dbReference type="PANTHER" id="PTHR33164">
    <property type="entry name" value="TRANSCRIPTIONAL REGULATOR, MARR FAMILY"/>
    <property type="match status" value="1"/>
</dbReference>
<dbReference type="SMART" id="SM00347">
    <property type="entry name" value="HTH_MARR"/>
    <property type="match status" value="1"/>
</dbReference>
<evidence type="ECO:0000259" key="4">
    <source>
        <dbReference type="PROSITE" id="PS50995"/>
    </source>
</evidence>
<evidence type="ECO:0000313" key="6">
    <source>
        <dbReference type="Proteomes" id="UP001501475"/>
    </source>
</evidence>
<dbReference type="Pfam" id="PF12802">
    <property type="entry name" value="MarR_2"/>
    <property type="match status" value="1"/>
</dbReference>
<dbReference type="PROSITE" id="PS01117">
    <property type="entry name" value="HTH_MARR_1"/>
    <property type="match status" value="1"/>
</dbReference>
<dbReference type="PANTHER" id="PTHR33164:SF57">
    <property type="entry name" value="MARR-FAMILY TRANSCRIPTIONAL REGULATOR"/>
    <property type="match status" value="1"/>
</dbReference>
<protein>
    <recommendedName>
        <fullName evidence="4">HTH marR-type domain-containing protein</fullName>
    </recommendedName>
</protein>
<keyword evidence="6" id="KW-1185">Reference proteome</keyword>
<dbReference type="InterPro" id="IPR000835">
    <property type="entry name" value="HTH_MarR-typ"/>
</dbReference>
<organism evidence="5 6">
    <name type="scientific">Nostocoides vanveenii</name>
    <dbReference type="NCBI Taxonomy" id="330835"/>
    <lineage>
        <taxon>Bacteria</taxon>
        <taxon>Bacillati</taxon>
        <taxon>Actinomycetota</taxon>
        <taxon>Actinomycetes</taxon>
        <taxon>Micrococcales</taxon>
        <taxon>Intrasporangiaceae</taxon>
        <taxon>Nostocoides</taxon>
    </lineage>
</organism>
<dbReference type="Gene3D" id="1.10.10.10">
    <property type="entry name" value="Winged helix-like DNA-binding domain superfamily/Winged helix DNA-binding domain"/>
    <property type="match status" value="1"/>
</dbReference>
<keyword evidence="3" id="KW-0804">Transcription</keyword>
<gene>
    <name evidence="5" type="ORF">GCM10009810_09650</name>
</gene>
<accession>A0ABP4WCK3</accession>
<proteinExistence type="predicted"/>
<feature type="domain" description="HTH marR-type" evidence="4">
    <location>
        <begin position="48"/>
        <end position="180"/>
    </location>
</feature>
<comment type="caution">
    <text evidence="5">The sequence shown here is derived from an EMBL/GenBank/DDBJ whole genome shotgun (WGS) entry which is preliminary data.</text>
</comment>
<name>A0ABP4WCK3_9MICO</name>
<keyword evidence="1" id="KW-0805">Transcription regulation</keyword>
<dbReference type="InterPro" id="IPR039422">
    <property type="entry name" value="MarR/SlyA-like"/>
</dbReference>
<evidence type="ECO:0000256" key="3">
    <source>
        <dbReference type="ARBA" id="ARBA00023163"/>
    </source>
</evidence>
<reference evidence="6" key="1">
    <citation type="journal article" date="2019" name="Int. J. Syst. Evol. Microbiol.">
        <title>The Global Catalogue of Microorganisms (GCM) 10K type strain sequencing project: providing services to taxonomists for standard genome sequencing and annotation.</title>
        <authorList>
            <consortium name="The Broad Institute Genomics Platform"/>
            <consortium name="The Broad Institute Genome Sequencing Center for Infectious Disease"/>
            <person name="Wu L."/>
            <person name="Ma J."/>
        </authorList>
    </citation>
    <scope>NUCLEOTIDE SEQUENCE [LARGE SCALE GENOMIC DNA]</scope>
    <source>
        <strain evidence="6">JCM 15591</strain>
    </source>
</reference>
<dbReference type="InterPro" id="IPR036388">
    <property type="entry name" value="WH-like_DNA-bd_sf"/>
</dbReference>
<sequence length="203" mass="21911">MSRSRVSLRPPVTCGLTDGAANQLHPQATIWHYLHVQATTCPEAPTAADALGMQLIRVAKQMRAVRATAPQVHPAVDAGSYPLLFNLAGDPLRISALAERVHTEMSTVSRAVAGLERAGLLDRIPDPADGRAHLVTLTPGGHAVLANLREQRQAWFTELLHDWSDADVDHLLTLLRRLGDSIETYAGNASHANGIRPERAAHA</sequence>
<evidence type="ECO:0000256" key="1">
    <source>
        <dbReference type="ARBA" id="ARBA00023015"/>
    </source>
</evidence>
<dbReference type="PRINTS" id="PR00598">
    <property type="entry name" value="HTHMARR"/>
</dbReference>
<dbReference type="InterPro" id="IPR036390">
    <property type="entry name" value="WH_DNA-bd_sf"/>
</dbReference>
<evidence type="ECO:0000313" key="5">
    <source>
        <dbReference type="EMBL" id="GAA1751395.1"/>
    </source>
</evidence>
<evidence type="ECO:0000256" key="2">
    <source>
        <dbReference type="ARBA" id="ARBA00023125"/>
    </source>
</evidence>
<dbReference type="InterPro" id="IPR023187">
    <property type="entry name" value="Tscrpt_reg_MarR-type_CS"/>
</dbReference>
<dbReference type="PROSITE" id="PS50995">
    <property type="entry name" value="HTH_MARR_2"/>
    <property type="match status" value="1"/>
</dbReference>
<dbReference type="EMBL" id="BAAAPN010000025">
    <property type="protein sequence ID" value="GAA1751395.1"/>
    <property type="molecule type" value="Genomic_DNA"/>
</dbReference>
<dbReference type="Proteomes" id="UP001501475">
    <property type="component" value="Unassembled WGS sequence"/>
</dbReference>